<dbReference type="OrthoDB" id="242866at2759"/>
<evidence type="ECO:0000313" key="7">
    <source>
        <dbReference type="EMBL" id="KAJ1957550.1"/>
    </source>
</evidence>
<dbReference type="EMBL" id="JANBPY010001926">
    <property type="protein sequence ID" value="KAJ1957550.1"/>
    <property type="molecule type" value="Genomic_DNA"/>
</dbReference>
<dbReference type="Proteomes" id="UP001150925">
    <property type="component" value="Unassembled WGS sequence"/>
</dbReference>
<keyword evidence="4 6" id="KW-0472">Membrane</keyword>
<dbReference type="AlphaFoldDB" id="A0A9W8AKQ1"/>
<feature type="region of interest" description="Disordered" evidence="5">
    <location>
        <begin position="1"/>
        <end position="20"/>
    </location>
</feature>
<keyword evidence="2 6" id="KW-0812">Transmembrane</keyword>
<evidence type="ECO:0000313" key="8">
    <source>
        <dbReference type="Proteomes" id="UP001150925"/>
    </source>
</evidence>
<keyword evidence="8" id="KW-1185">Reference proteome</keyword>
<evidence type="ECO:0000256" key="4">
    <source>
        <dbReference type="ARBA" id="ARBA00023136"/>
    </source>
</evidence>
<reference evidence="7" key="1">
    <citation type="submission" date="2022-07" db="EMBL/GenBank/DDBJ databases">
        <title>Phylogenomic reconstructions and comparative analyses of Kickxellomycotina fungi.</title>
        <authorList>
            <person name="Reynolds N.K."/>
            <person name="Stajich J.E."/>
            <person name="Barry K."/>
            <person name="Grigoriev I.V."/>
            <person name="Crous P."/>
            <person name="Smith M.E."/>
        </authorList>
    </citation>
    <scope>NUCLEOTIDE SEQUENCE</scope>
    <source>
        <strain evidence="7">RSA 1196</strain>
    </source>
</reference>
<proteinExistence type="predicted"/>
<evidence type="ECO:0008006" key="9">
    <source>
        <dbReference type="Google" id="ProtNLM"/>
    </source>
</evidence>
<dbReference type="InterPro" id="IPR007273">
    <property type="entry name" value="SCAMP"/>
</dbReference>
<accession>A0A9W8AKQ1</accession>
<dbReference type="GO" id="GO:0015031">
    <property type="term" value="P:protein transport"/>
    <property type="evidence" value="ECO:0007669"/>
    <property type="project" value="InterPro"/>
</dbReference>
<dbReference type="PANTHER" id="PTHR10687:SF90">
    <property type="entry name" value="SECRETORY CARRIER MEMBRANE PROTEIN"/>
    <property type="match status" value="1"/>
</dbReference>
<evidence type="ECO:0000256" key="6">
    <source>
        <dbReference type="SAM" id="Phobius"/>
    </source>
</evidence>
<evidence type="ECO:0000256" key="5">
    <source>
        <dbReference type="SAM" id="MobiDB-lite"/>
    </source>
</evidence>
<sequence>MSRHPTEENPFSDARYEMHDPFADPTITRALSSTHIAADDALGHPAGGGSSGVDPSRVRKDSQRMDFIPLDDDRHSVDVGMSRGPSDTPQQMSSREAELHRREEELARRERELQAQSEELRKSGRPANNFPPFYPLFYLDIDVEIPEAHRPMVRRLWYFWLYTECNLILNCVAALIMLVSHASGVTSAPTDFGVSFSYLFTVTLGSFFLWYRPIYNAYMKEKSLYYYFYFVFAGIHILFAFYMAVGIPYSGSAGLINAISMLSGGAIVAGVFCLIDTACWVVGGLFLLFVYQRVHKHYKNQGHTFEQAKAQAVSSVASSKTAQQAATSYATSQMQSRV</sequence>
<feature type="compositionally biased region" description="Polar residues" evidence="5">
    <location>
        <begin position="85"/>
        <end position="94"/>
    </location>
</feature>
<name>A0A9W8AKQ1_9FUNG</name>
<feature type="transmembrane region" description="Helical" evidence="6">
    <location>
        <begin position="159"/>
        <end position="180"/>
    </location>
</feature>
<keyword evidence="3 6" id="KW-1133">Transmembrane helix</keyword>
<feature type="transmembrane region" description="Helical" evidence="6">
    <location>
        <begin position="224"/>
        <end position="245"/>
    </location>
</feature>
<dbReference type="GO" id="GO:0032588">
    <property type="term" value="C:trans-Golgi network membrane"/>
    <property type="evidence" value="ECO:0007669"/>
    <property type="project" value="TreeGrafter"/>
</dbReference>
<feature type="transmembrane region" description="Helical" evidence="6">
    <location>
        <begin position="265"/>
        <end position="291"/>
    </location>
</feature>
<dbReference type="Pfam" id="PF04144">
    <property type="entry name" value="SCAMP"/>
    <property type="match status" value="1"/>
</dbReference>
<comment type="subcellular location">
    <subcellularLocation>
        <location evidence="1">Membrane</location>
        <topology evidence="1">Multi-pass membrane protein</topology>
    </subcellularLocation>
</comment>
<organism evidence="7 8">
    <name type="scientific">Dispira parvispora</name>
    <dbReference type="NCBI Taxonomy" id="1520584"/>
    <lineage>
        <taxon>Eukaryota</taxon>
        <taxon>Fungi</taxon>
        <taxon>Fungi incertae sedis</taxon>
        <taxon>Zoopagomycota</taxon>
        <taxon>Kickxellomycotina</taxon>
        <taxon>Dimargaritomycetes</taxon>
        <taxon>Dimargaritales</taxon>
        <taxon>Dimargaritaceae</taxon>
        <taxon>Dispira</taxon>
    </lineage>
</organism>
<evidence type="ECO:0000256" key="1">
    <source>
        <dbReference type="ARBA" id="ARBA00004141"/>
    </source>
</evidence>
<evidence type="ECO:0000256" key="2">
    <source>
        <dbReference type="ARBA" id="ARBA00022692"/>
    </source>
</evidence>
<feature type="region of interest" description="Disordered" evidence="5">
    <location>
        <begin position="25"/>
        <end position="124"/>
    </location>
</feature>
<feature type="transmembrane region" description="Helical" evidence="6">
    <location>
        <begin position="192"/>
        <end position="212"/>
    </location>
</feature>
<dbReference type="PANTHER" id="PTHR10687">
    <property type="entry name" value="SECRETORY CARRIER-ASSOCIATED MEMBRANE PROTEIN SCAMP"/>
    <property type="match status" value="1"/>
</dbReference>
<gene>
    <name evidence="7" type="ORF">IWQ62_005064</name>
</gene>
<protein>
    <recommendedName>
        <fullName evidence="9">Scamp-domain-containing protein</fullName>
    </recommendedName>
</protein>
<evidence type="ECO:0000256" key="3">
    <source>
        <dbReference type="ARBA" id="ARBA00022989"/>
    </source>
</evidence>
<dbReference type="GO" id="GO:0055038">
    <property type="term" value="C:recycling endosome membrane"/>
    <property type="evidence" value="ECO:0007669"/>
    <property type="project" value="TreeGrafter"/>
</dbReference>
<comment type="caution">
    <text evidence="7">The sequence shown here is derived from an EMBL/GenBank/DDBJ whole genome shotgun (WGS) entry which is preliminary data.</text>
</comment>
<feature type="compositionally biased region" description="Basic and acidic residues" evidence="5">
    <location>
        <begin position="95"/>
        <end position="122"/>
    </location>
</feature>